<sequence>MINNKKHAKCSFVFASVFNATKHLRVIENLIKSRNIPFNTAVIFSNKKSSSNIISSDESMSNISEEFEDLKNVSMENLFEIEYPINSEKFYQMVFSNNSTYSLIDFFNEEDGYSNIKISKWQFLNKMHVRNISFEYEMKDIPFLMKSIASNIKVSRIEKLIKNKNSFSLCVNIQTPEISYGSFFEIFHLYSVKNISKNKSNLIVKYGIKIIKRIPFLQNKIVKKSYYQNKEILVKYFGKLKSIIGNSKIENEKEIKKNSADLHQNPHPFLNRHC</sequence>
<dbReference type="Pfam" id="PF16016">
    <property type="entry name" value="VASt"/>
    <property type="match status" value="1"/>
</dbReference>
<organism evidence="4 5">
    <name type="scientific">Bonamia ostreae</name>
    <dbReference type="NCBI Taxonomy" id="126728"/>
    <lineage>
        <taxon>Eukaryota</taxon>
        <taxon>Sar</taxon>
        <taxon>Rhizaria</taxon>
        <taxon>Endomyxa</taxon>
        <taxon>Ascetosporea</taxon>
        <taxon>Haplosporida</taxon>
        <taxon>Bonamia</taxon>
    </lineage>
</organism>
<gene>
    <name evidence="4" type="ORF">MHBO_002869</name>
</gene>
<dbReference type="InterPro" id="IPR031968">
    <property type="entry name" value="VASt"/>
</dbReference>
<comment type="subcellular location">
    <subcellularLocation>
        <location evidence="1">Membrane</location>
    </subcellularLocation>
</comment>
<accession>A0ABV2ANS4</accession>
<keyword evidence="2" id="KW-0472">Membrane</keyword>
<proteinExistence type="predicted"/>
<evidence type="ECO:0000313" key="4">
    <source>
        <dbReference type="EMBL" id="MES1921325.1"/>
    </source>
</evidence>
<comment type="caution">
    <text evidence="4">The sequence shown here is derived from an EMBL/GenBank/DDBJ whole genome shotgun (WGS) entry which is preliminary data.</text>
</comment>
<evidence type="ECO:0000259" key="3">
    <source>
        <dbReference type="PROSITE" id="PS51778"/>
    </source>
</evidence>
<evidence type="ECO:0000313" key="5">
    <source>
        <dbReference type="Proteomes" id="UP001439008"/>
    </source>
</evidence>
<protein>
    <recommendedName>
        <fullName evidence="3">VASt domain-containing protein</fullName>
    </recommendedName>
</protein>
<dbReference type="EMBL" id="JBDODL010001249">
    <property type="protein sequence ID" value="MES1921325.1"/>
    <property type="molecule type" value="Genomic_DNA"/>
</dbReference>
<dbReference type="Proteomes" id="UP001439008">
    <property type="component" value="Unassembled WGS sequence"/>
</dbReference>
<dbReference type="PROSITE" id="PS51778">
    <property type="entry name" value="VAST"/>
    <property type="match status" value="1"/>
</dbReference>
<evidence type="ECO:0000256" key="1">
    <source>
        <dbReference type="ARBA" id="ARBA00004370"/>
    </source>
</evidence>
<keyword evidence="5" id="KW-1185">Reference proteome</keyword>
<feature type="domain" description="VASt" evidence="3">
    <location>
        <begin position="74"/>
        <end position="242"/>
    </location>
</feature>
<evidence type="ECO:0000256" key="2">
    <source>
        <dbReference type="ARBA" id="ARBA00023136"/>
    </source>
</evidence>
<name>A0ABV2ANS4_9EUKA</name>
<reference evidence="4 5" key="1">
    <citation type="journal article" date="2024" name="BMC Biol.">
        <title>Comparative genomics of Ascetosporea gives new insight into the evolutionary basis for animal parasitism in Rhizaria.</title>
        <authorList>
            <person name="Hiltunen Thoren M."/>
            <person name="Onut-Brannstrom I."/>
            <person name="Alfjorden A."/>
            <person name="Peckova H."/>
            <person name="Swords F."/>
            <person name="Hooper C."/>
            <person name="Holzer A.S."/>
            <person name="Bass D."/>
            <person name="Burki F."/>
        </authorList>
    </citation>
    <scope>NUCLEOTIDE SEQUENCE [LARGE SCALE GENOMIC DNA]</scope>
    <source>
        <strain evidence="4">20-A016</strain>
    </source>
</reference>